<proteinExistence type="predicted"/>
<gene>
    <name evidence="2" type="ORF">N866_10520</name>
</gene>
<dbReference type="PANTHER" id="PTHR36844:SF1">
    <property type="entry name" value="PROTEASE PRSW"/>
    <property type="match status" value="1"/>
</dbReference>
<feature type="transmembrane region" description="Helical" evidence="1">
    <location>
        <begin position="125"/>
        <end position="149"/>
    </location>
</feature>
<dbReference type="InterPro" id="IPR026898">
    <property type="entry name" value="PrsW"/>
</dbReference>
<protein>
    <submittedName>
        <fullName evidence="2">Membrane protein</fullName>
    </submittedName>
</protein>
<evidence type="ECO:0000256" key="1">
    <source>
        <dbReference type="SAM" id="Phobius"/>
    </source>
</evidence>
<sequence length="392" mass="41036">MSGVAPPGAWVPLPAPVAPRRVRPGAGTFLAAVVLGVLSLVAVGLVGFMVGPPAFPAATALALLPLLAVLGTVLWVDRWEPEPWPALAVAFGWGASVSVLVALVLNSGAQTALLVVGLDDLRAGAVTATFVAPLVEEGIKALGVLLLFLGWRRWFDGPVDGVVYAATVAAGFAFVENILYFGQAVAESAAGGDGGEAVAVVFVLRAVMSPFAHVLFTAAVGLALGWAARRSAGAWAGAFVVGLAVAVGLHALWNGAATLGTDASFLSLYVTVQVPLFLGVVGLVTWLRGREARLVRARLAEYAAGGLLAPQELRMLTSLSARRASRRWARARGGAAAARSMRDFQSTASRLAHHRHRVMTDRARWWAGRGDEAALLAEMDLLRQDLRRRLAV</sequence>
<feature type="transmembrane region" description="Helical" evidence="1">
    <location>
        <begin position="57"/>
        <end position="76"/>
    </location>
</feature>
<accession>A0A021VTH1</accession>
<feature type="transmembrane region" description="Helical" evidence="1">
    <location>
        <begin position="161"/>
        <end position="182"/>
    </location>
</feature>
<keyword evidence="3" id="KW-1185">Reference proteome</keyword>
<dbReference type="PANTHER" id="PTHR36844">
    <property type="entry name" value="PROTEASE PRSW"/>
    <property type="match status" value="1"/>
</dbReference>
<feature type="transmembrane region" description="Helical" evidence="1">
    <location>
        <begin position="202"/>
        <end position="227"/>
    </location>
</feature>
<dbReference type="AlphaFoldDB" id="A0A021VTH1"/>
<evidence type="ECO:0000313" key="2">
    <source>
        <dbReference type="EMBL" id="EYR64456.1"/>
    </source>
</evidence>
<dbReference type="OrthoDB" id="9785431at2"/>
<feature type="transmembrane region" description="Helical" evidence="1">
    <location>
        <begin position="234"/>
        <end position="253"/>
    </location>
</feature>
<reference evidence="2 3" key="1">
    <citation type="submission" date="2014-01" db="EMBL/GenBank/DDBJ databases">
        <title>Actinotalea ferrariae CF5-4.</title>
        <authorList>
            <person name="Chen F."/>
            <person name="Li Y."/>
            <person name="Wang G."/>
        </authorList>
    </citation>
    <scope>NUCLEOTIDE SEQUENCE [LARGE SCALE GENOMIC DNA]</scope>
    <source>
        <strain evidence="2 3">CF5-4</strain>
    </source>
</reference>
<dbReference type="EMBL" id="AXCW01000031">
    <property type="protein sequence ID" value="EYR64456.1"/>
    <property type="molecule type" value="Genomic_DNA"/>
</dbReference>
<comment type="caution">
    <text evidence="2">The sequence shown here is derived from an EMBL/GenBank/DDBJ whole genome shotgun (WGS) entry which is preliminary data.</text>
</comment>
<dbReference type="Pfam" id="PF13367">
    <property type="entry name" value="PrsW-protease"/>
    <property type="match status" value="1"/>
</dbReference>
<keyword evidence="1" id="KW-0472">Membrane</keyword>
<feature type="transmembrane region" description="Helical" evidence="1">
    <location>
        <begin position="29"/>
        <end position="51"/>
    </location>
</feature>
<dbReference type="GO" id="GO:0008233">
    <property type="term" value="F:peptidase activity"/>
    <property type="evidence" value="ECO:0007669"/>
    <property type="project" value="InterPro"/>
</dbReference>
<dbReference type="RefSeq" id="WP_081802326.1">
    <property type="nucleotide sequence ID" value="NZ_AXCW01000031.1"/>
</dbReference>
<organism evidence="2 3">
    <name type="scientific">Actinotalea ferrariae CF5-4</name>
    <dbReference type="NCBI Taxonomy" id="948458"/>
    <lineage>
        <taxon>Bacteria</taxon>
        <taxon>Bacillati</taxon>
        <taxon>Actinomycetota</taxon>
        <taxon>Actinomycetes</taxon>
        <taxon>Micrococcales</taxon>
        <taxon>Cellulomonadaceae</taxon>
        <taxon>Actinotalea</taxon>
    </lineage>
</organism>
<feature type="transmembrane region" description="Helical" evidence="1">
    <location>
        <begin position="83"/>
        <end position="105"/>
    </location>
</feature>
<keyword evidence="1" id="KW-1133">Transmembrane helix</keyword>
<name>A0A021VTH1_9CELL</name>
<dbReference type="Proteomes" id="UP000019753">
    <property type="component" value="Unassembled WGS sequence"/>
</dbReference>
<feature type="transmembrane region" description="Helical" evidence="1">
    <location>
        <begin position="265"/>
        <end position="287"/>
    </location>
</feature>
<evidence type="ECO:0000313" key="3">
    <source>
        <dbReference type="Proteomes" id="UP000019753"/>
    </source>
</evidence>
<keyword evidence="1" id="KW-0812">Transmembrane</keyword>